<reference evidence="15" key="1">
    <citation type="submission" date="2022-10" db="EMBL/GenBank/DDBJ databases">
        <title>Tapping the CABI collections for fungal endophytes: first genome assemblies for Collariella, Neodidymelliopsis, Ascochyta clinopodiicola, Didymella pomorum, Didymosphaeria variabile, Neocosmospora piperis and Neocucurbitaria cava.</title>
        <authorList>
            <person name="Hill R."/>
        </authorList>
    </citation>
    <scope>NUCLEOTIDE SEQUENCE</scope>
    <source>
        <strain evidence="15">IMI 356815</strain>
    </source>
</reference>
<evidence type="ECO:0000256" key="5">
    <source>
        <dbReference type="ARBA" id="ARBA00022723"/>
    </source>
</evidence>
<dbReference type="AlphaFoldDB" id="A0A9W8XD81"/>
<evidence type="ECO:0000313" key="15">
    <source>
        <dbReference type="EMBL" id="KAJ4346709.1"/>
    </source>
</evidence>
<dbReference type="GO" id="GO:0004497">
    <property type="term" value="F:monooxygenase activity"/>
    <property type="evidence" value="ECO:0007669"/>
    <property type="project" value="UniProtKB-KW"/>
</dbReference>
<comment type="pathway">
    <text evidence="2">Hormone biosynthesis.</text>
</comment>
<dbReference type="Pfam" id="PF00067">
    <property type="entry name" value="p450"/>
    <property type="match status" value="1"/>
</dbReference>
<comment type="cofactor">
    <cofactor evidence="1 13">
        <name>heme</name>
        <dbReference type="ChEBI" id="CHEBI:30413"/>
    </cofactor>
</comment>
<evidence type="ECO:0000256" key="4">
    <source>
        <dbReference type="ARBA" id="ARBA00022617"/>
    </source>
</evidence>
<evidence type="ECO:0000256" key="13">
    <source>
        <dbReference type="PIRSR" id="PIRSR602401-1"/>
    </source>
</evidence>
<dbReference type="GO" id="GO:0020037">
    <property type="term" value="F:heme binding"/>
    <property type="evidence" value="ECO:0007669"/>
    <property type="project" value="InterPro"/>
</dbReference>
<feature type="transmembrane region" description="Helical" evidence="14">
    <location>
        <begin position="6"/>
        <end position="28"/>
    </location>
</feature>
<dbReference type="OrthoDB" id="3934656at2759"/>
<evidence type="ECO:0000256" key="12">
    <source>
        <dbReference type="ARBA" id="ARBA00079990"/>
    </source>
</evidence>
<evidence type="ECO:0000256" key="14">
    <source>
        <dbReference type="SAM" id="Phobius"/>
    </source>
</evidence>
<dbReference type="PRINTS" id="PR00385">
    <property type="entry name" value="P450"/>
</dbReference>
<dbReference type="InterPro" id="IPR050121">
    <property type="entry name" value="Cytochrome_P450_monoxygenase"/>
</dbReference>
<dbReference type="FunFam" id="1.10.630.10:FF:000076">
    <property type="entry name" value="Cytochrome P450 monooxygenase"/>
    <property type="match status" value="1"/>
</dbReference>
<name>A0A9W8XD81_9PLEO</name>
<evidence type="ECO:0000256" key="10">
    <source>
        <dbReference type="ARBA" id="ARBA00067672"/>
    </source>
</evidence>
<dbReference type="EMBL" id="JAPEUX010000008">
    <property type="protein sequence ID" value="KAJ4346709.1"/>
    <property type="molecule type" value="Genomic_DNA"/>
</dbReference>
<proteinExistence type="inferred from homology"/>
<gene>
    <name evidence="15" type="ORF">N0V89_010641</name>
</gene>
<keyword evidence="4 13" id="KW-0349">Heme</keyword>
<keyword evidence="14" id="KW-1133">Transmembrane helix</keyword>
<organism evidence="15 16">
    <name type="scientific">Didymosphaeria variabile</name>
    <dbReference type="NCBI Taxonomy" id="1932322"/>
    <lineage>
        <taxon>Eukaryota</taxon>
        <taxon>Fungi</taxon>
        <taxon>Dikarya</taxon>
        <taxon>Ascomycota</taxon>
        <taxon>Pezizomycotina</taxon>
        <taxon>Dothideomycetes</taxon>
        <taxon>Pleosporomycetidae</taxon>
        <taxon>Pleosporales</taxon>
        <taxon>Massarineae</taxon>
        <taxon>Didymosphaeriaceae</taxon>
        <taxon>Didymosphaeria</taxon>
    </lineage>
</organism>
<keyword evidence="14" id="KW-0812">Transmembrane</keyword>
<protein>
    <recommendedName>
        <fullName evidence="11">Cytochrome P450 monooxygenase ABA1</fullName>
    </recommendedName>
    <alternativeName>
        <fullName evidence="12">Abscisic acid biosynthesis protein 1</fullName>
    </alternativeName>
    <alternativeName>
        <fullName evidence="10">Cytochrome P450 monooxygenase aba1</fullName>
    </alternativeName>
</protein>
<dbReference type="PANTHER" id="PTHR24305:SF77">
    <property type="entry name" value="CYTOCHROME P450 MONOOXYGENASE"/>
    <property type="match status" value="1"/>
</dbReference>
<dbReference type="InterPro" id="IPR002401">
    <property type="entry name" value="Cyt_P450_E_grp-I"/>
</dbReference>
<keyword evidence="16" id="KW-1185">Reference proteome</keyword>
<feature type="binding site" description="axial binding residue" evidence="13">
    <location>
        <position position="449"/>
    </location>
    <ligand>
        <name>heme</name>
        <dbReference type="ChEBI" id="CHEBI:30413"/>
    </ligand>
    <ligandPart>
        <name>Fe</name>
        <dbReference type="ChEBI" id="CHEBI:18248"/>
    </ligandPart>
</feature>
<dbReference type="PRINTS" id="PR00463">
    <property type="entry name" value="EP450I"/>
</dbReference>
<dbReference type="CDD" id="cd11060">
    <property type="entry name" value="CYP57A1-like"/>
    <property type="match status" value="1"/>
</dbReference>
<dbReference type="GO" id="GO:0016705">
    <property type="term" value="F:oxidoreductase activity, acting on paired donors, with incorporation or reduction of molecular oxygen"/>
    <property type="evidence" value="ECO:0007669"/>
    <property type="project" value="InterPro"/>
</dbReference>
<evidence type="ECO:0000256" key="7">
    <source>
        <dbReference type="ARBA" id="ARBA00023004"/>
    </source>
</evidence>
<dbReference type="GO" id="GO:0005506">
    <property type="term" value="F:iron ion binding"/>
    <property type="evidence" value="ECO:0007669"/>
    <property type="project" value="InterPro"/>
</dbReference>
<dbReference type="InterPro" id="IPR036396">
    <property type="entry name" value="Cyt_P450_sf"/>
</dbReference>
<dbReference type="SUPFAM" id="SSF48264">
    <property type="entry name" value="Cytochrome P450"/>
    <property type="match status" value="1"/>
</dbReference>
<evidence type="ECO:0000256" key="11">
    <source>
        <dbReference type="ARBA" id="ARBA00068222"/>
    </source>
</evidence>
<evidence type="ECO:0000256" key="8">
    <source>
        <dbReference type="ARBA" id="ARBA00023026"/>
    </source>
</evidence>
<evidence type="ECO:0000256" key="6">
    <source>
        <dbReference type="ARBA" id="ARBA00023002"/>
    </source>
</evidence>
<sequence length="507" mass="57128">MASEGFLTAVFKFVLPFVPLILAGYYVYTAVQTWLPLRHIPGPFLGKFSYLFMMRTQASGTQHLRYRAVDQQFGSLVRIGPNELTTSDPELIRRMSAARSPYKRSDWYLGMRVDPHLDNILSELDVDTHDKRRAKMAGAYAGRENPQLEKDVDDQIASWVNLIKTKYISEGGSLKPMDLALQAQYFTLDVITSLAYGRAFGYLVRDEDIYDYIKLAEQFVSTAAPIVGVTPIHKFLYRSGLIFKIAPNPEDPKGFGRLMSEAKAAVGERFEADGKERQDMIGAFVRNGIPQKQIEAELLLQIIAGSDTTASALRSTLLRLLTSPRVLTKLRAEVDAAVADGRVSSPIQQKESKDLPYLQAVVKEGLRITPPFLGQVAKEVPAGGDTYNGIFLPGGTRIGHNVYALTRQSIFGPDSDTFRPERWLEADAETLREMEKTIELVFGYGRWSCMGKNVAFLEMDKVYFELLREFDFDIVNAEKPWSSQNFNIWMQHEFFVRATVRDGAVVQ</sequence>
<dbReference type="InterPro" id="IPR001128">
    <property type="entry name" value="Cyt_P450"/>
</dbReference>
<dbReference type="PANTHER" id="PTHR24305">
    <property type="entry name" value="CYTOCHROME P450"/>
    <property type="match status" value="1"/>
</dbReference>
<comment type="caution">
    <text evidence="15">The sequence shown here is derived from an EMBL/GenBank/DDBJ whole genome shotgun (WGS) entry which is preliminary data.</text>
</comment>
<dbReference type="GeneID" id="80914171"/>
<keyword evidence="9" id="KW-0503">Monooxygenase</keyword>
<dbReference type="RefSeq" id="XP_056066509.1">
    <property type="nucleotide sequence ID" value="XM_056219382.1"/>
</dbReference>
<accession>A0A9W8XD81</accession>
<keyword evidence="14" id="KW-0472">Membrane</keyword>
<comment type="similarity">
    <text evidence="3">Belongs to the cytochrome P450 family.</text>
</comment>
<keyword evidence="6" id="KW-0560">Oxidoreductase</keyword>
<evidence type="ECO:0000256" key="2">
    <source>
        <dbReference type="ARBA" id="ARBA00004972"/>
    </source>
</evidence>
<dbReference type="Gene3D" id="1.10.630.10">
    <property type="entry name" value="Cytochrome P450"/>
    <property type="match status" value="1"/>
</dbReference>
<evidence type="ECO:0000313" key="16">
    <source>
        <dbReference type="Proteomes" id="UP001140513"/>
    </source>
</evidence>
<keyword evidence="5 13" id="KW-0479">Metal-binding</keyword>
<keyword evidence="8" id="KW-0843">Virulence</keyword>
<evidence type="ECO:0000256" key="3">
    <source>
        <dbReference type="ARBA" id="ARBA00010617"/>
    </source>
</evidence>
<evidence type="ECO:0000256" key="9">
    <source>
        <dbReference type="ARBA" id="ARBA00023033"/>
    </source>
</evidence>
<keyword evidence="7 13" id="KW-0408">Iron</keyword>
<evidence type="ECO:0000256" key="1">
    <source>
        <dbReference type="ARBA" id="ARBA00001971"/>
    </source>
</evidence>
<dbReference type="Proteomes" id="UP001140513">
    <property type="component" value="Unassembled WGS sequence"/>
</dbReference>